<protein>
    <recommendedName>
        <fullName evidence="6">OmpA-like domain-containing protein</fullName>
    </recommendedName>
</protein>
<organism evidence="7 8">
    <name type="scientific">Vibrio owensii CAIM 1854 = LMG 25443</name>
    <dbReference type="NCBI Taxonomy" id="1229493"/>
    <lineage>
        <taxon>Bacteria</taxon>
        <taxon>Pseudomonadati</taxon>
        <taxon>Pseudomonadota</taxon>
        <taxon>Gammaproteobacteria</taxon>
        <taxon>Vibrionales</taxon>
        <taxon>Vibrionaceae</taxon>
        <taxon>Vibrio</taxon>
    </lineage>
</organism>
<sequence>MRKLSGLFTPALVCLLLSACSSSPDDAGCNEDPLTRGNSASNMSYADLFPAPANLTGFENIYDRYSNLETLYFTVDFYFVDGSLLVNNADHALINPGEYNHWLVTQTGKHYKITNGENDVRLALISKRNIDAKNILSDLPEDYRHSVRSVSTKSKQTSEGNKVVAVHNGKKVYFAHDSDSVTTKESMTLQDVKEYLIEHPGKVLLIRGRADNSGSDIYNQGLSKRRANSVKKELVKLGIKPERVQLSWSGEFGSGKGPEFRVAELDYE</sequence>
<dbReference type="PANTHER" id="PTHR30329">
    <property type="entry name" value="STATOR ELEMENT OF FLAGELLAR MOTOR COMPLEX"/>
    <property type="match status" value="1"/>
</dbReference>
<dbReference type="InterPro" id="IPR006665">
    <property type="entry name" value="OmpA-like"/>
</dbReference>
<dbReference type="AlphaFoldDB" id="A0A0C1ZJ04"/>
<dbReference type="Pfam" id="PF00691">
    <property type="entry name" value="OmpA"/>
    <property type="match status" value="1"/>
</dbReference>
<feature type="domain" description="OmpA-like" evidence="6">
    <location>
        <begin position="161"/>
        <end position="268"/>
    </location>
</feature>
<accession>A0A0C1ZJ04</accession>
<keyword evidence="3" id="KW-0998">Cell outer membrane</keyword>
<reference evidence="7 8" key="1">
    <citation type="submission" date="2014-07" db="EMBL/GenBank/DDBJ databases">
        <title>Unique and conserved regions in Vibrio harveyi and related species in comparison with the shrimp pathogen Vibrio harveyi CAIM 1792.</title>
        <authorList>
            <person name="Espinoza-Valles I."/>
            <person name="Vora G."/>
            <person name="Leekitcharoenphon P."/>
            <person name="Ussery D."/>
            <person name="Hoj L."/>
            <person name="Gomez-Gil B."/>
        </authorList>
    </citation>
    <scope>NUCLEOTIDE SEQUENCE [LARGE SCALE GENOMIC DNA]</scope>
    <source>
        <strain evidence="8">CAIM 1854 / LMG 25443</strain>
    </source>
</reference>
<evidence type="ECO:0000256" key="1">
    <source>
        <dbReference type="ARBA" id="ARBA00004442"/>
    </source>
</evidence>
<feature type="chain" id="PRO_5002157198" description="OmpA-like domain-containing protein" evidence="5">
    <location>
        <begin position="28"/>
        <end position="268"/>
    </location>
</feature>
<evidence type="ECO:0000256" key="4">
    <source>
        <dbReference type="PROSITE-ProRule" id="PRU00473"/>
    </source>
</evidence>
<dbReference type="PRINTS" id="PR01021">
    <property type="entry name" value="OMPADOMAIN"/>
</dbReference>
<gene>
    <name evidence="7" type="ORF">H735_09730</name>
</gene>
<dbReference type="SUPFAM" id="SSF103088">
    <property type="entry name" value="OmpA-like"/>
    <property type="match status" value="1"/>
</dbReference>
<dbReference type="RefSeq" id="WP_020194388.1">
    <property type="nucleotide sequence ID" value="NZ_BAOH01000005.1"/>
</dbReference>
<dbReference type="InterPro" id="IPR036737">
    <property type="entry name" value="OmpA-like_sf"/>
</dbReference>
<dbReference type="GO" id="GO:0009279">
    <property type="term" value="C:cell outer membrane"/>
    <property type="evidence" value="ECO:0007669"/>
    <property type="project" value="UniProtKB-SubCell"/>
</dbReference>
<dbReference type="PATRIC" id="fig|1229493.5.peg.1032"/>
<dbReference type="EMBL" id="JPRD01000015">
    <property type="protein sequence ID" value="KIF53201.1"/>
    <property type="molecule type" value="Genomic_DNA"/>
</dbReference>
<dbReference type="CDD" id="cd07185">
    <property type="entry name" value="OmpA_C-like"/>
    <property type="match status" value="1"/>
</dbReference>
<dbReference type="Proteomes" id="UP000031586">
    <property type="component" value="Unassembled WGS sequence"/>
</dbReference>
<evidence type="ECO:0000256" key="3">
    <source>
        <dbReference type="ARBA" id="ARBA00023237"/>
    </source>
</evidence>
<dbReference type="PANTHER" id="PTHR30329:SF21">
    <property type="entry name" value="LIPOPROTEIN YIAD-RELATED"/>
    <property type="match status" value="1"/>
</dbReference>
<keyword evidence="5" id="KW-0732">Signal</keyword>
<evidence type="ECO:0000259" key="6">
    <source>
        <dbReference type="PROSITE" id="PS51123"/>
    </source>
</evidence>
<dbReference type="PROSITE" id="PS51257">
    <property type="entry name" value="PROKAR_LIPOPROTEIN"/>
    <property type="match status" value="1"/>
</dbReference>
<name>A0A0C1ZJ04_9VIBR</name>
<evidence type="ECO:0000313" key="7">
    <source>
        <dbReference type="EMBL" id="KIF53201.1"/>
    </source>
</evidence>
<dbReference type="InterPro" id="IPR050330">
    <property type="entry name" value="Bact_OuterMem_StrucFunc"/>
</dbReference>
<evidence type="ECO:0000256" key="5">
    <source>
        <dbReference type="SAM" id="SignalP"/>
    </source>
</evidence>
<dbReference type="PROSITE" id="PS51123">
    <property type="entry name" value="OMPA_2"/>
    <property type="match status" value="1"/>
</dbReference>
<proteinExistence type="predicted"/>
<comment type="caution">
    <text evidence="7">The sequence shown here is derived from an EMBL/GenBank/DDBJ whole genome shotgun (WGS) entry which is preliminary data.</text>
</comment>
<evidence type="ECO:0000256" key="2">
    <source>
        <dbReference type="ARBA" id="ARBA00023136"/>
    </source>
</evidence>
<feature type="signal peptide" evidence="5">
    <location>
        <begin position="1"/>
        <end position="27"/>
    </location>
</feature>
<dbReference type="Gene3D" id="3.30.1330.60">
    <property type="entry name" value="OmpA-like domain"/>
    <property type="match status" value="1"/>
</dbReference>
<comment type="subcellular location">
    <subcellularLocation>
        <location evidence="1">Cell outer membrane</location>
    </subcellularLocation>
</comment>
<evidence type="ECO:0000313" key="8">
    <source>
        <dbReference type="Proteomes" id="UP000031586"/>
    </source>
</evidence>
<keyword evidence="2 4" id="KW-0472">Membrane</keyword>
<dbReference type="InterPro" id="IPR006664">
    <property type="entry name" value="OMP_bac"/>
</dbReference>